<dbReference type="RefSeq" id="WP_425489421.1">
    <property type="nucleotide sequence ID" value="NZ_JACJVQ010000007.1"/>
</dbReference>
<evidence type="ECO:0000313" key="3">
    <source>
        <dbReference type="Proteomes" id="UP000535838"/>
    </source>
</evidence>
<dbReference type="PANTHER" id="PTHR41259:SF1">
    <property type="entry name" value="DOUBLE-STRAND BREAK REPAIR RAD50 ATPASE, PUTATIVE-RELATED"/>
    <property type="match status" value="1"/>
</dbReference>
<feature type="coiled-coil region" evidence="1">
    <location>
        <begin position="31"/>
        <end position="84"/>
    </location>
</feature>
<dbReference type="SUPFAM" id="SSF52540">
    <property type="entry name" value="P-loop containing nucleoside triphosphate hydrolases"/>
    <property type="match status" value="1"/>
</dbReference>
<feature type="non-terminal residue" evidence="2">
    <location>
        <position position="1"/>
    </location>
</feature>
<evidence type="ECO:0000256" key="1">
    <source>
        <dbReference type="SAM" id="Coils"/>
    </source>
</evidence>
<dbReference type="InterPro" id="IPR027417">
    <property type="entry name" value="P-loop_NTPase"/>
</dbReference>
<proteinExistence type="predicted"/>
<sequence length="274" mass="30963">RLRVDERRRRLRGERREAELRLAAGRDATGLAELKARLARSDEAALRLELAQALEAVREQERLRSELLERRGRLAQQLERLRAEAETDDRVVSIEERHAELARLAERYAVLAICGELIRRTKTVFEQDKQPLVLHKASRYFSILTAGAYIRIVAPGDSPVLLAETRDRKVVDSSFLSRGTREQLYLALRFALAGAASPEQELPLLLDDLFVHFDDVRLKQAAEVLKEVCAERQVILFTCHEHVAKSMAEGVPGSLLVRMKGRSAALAEAGRLFP</sequence>
<accession>A0A841SU12</accession>
<evidence type="ECO:0008006" key="4">
    <source>
        <dbReference type="Google" id="ProtNLM"/>
    </source>
</evidence>
<name>A0A841SU12_9BACL</name>
<dbReference type="EMBL" id="JACJVQ010000007">
    <property type="protein sequence ID" value="MBB6634732.1"/>
    <property type="molecule type" value="Genomic_DNA"/>
</dbReference>
<dbReference type="Gene3D" id="3.40.50.300">
    <property type="entry name" value="P-loop containing nucleotide triphosphate hydrolases"/>
    <property type="match status" value="1"/>
</dbReference>
<evidence type="ECO:0000313" key="2">
    <source>
        <dbReference type="EMBL" id="MBB6634732.1"/>
    </source>
</evidence>
<dbReference type="Proteomes" id="UP000535838">
    <property type="component" value="Unassembled WGS sequence"/>
</dbReference>
<organism evidence="2 3">
    <name type="scientific">Cohnella thailandensis</name>
    <dbReference type="NCBI Taxonomy" id="557557"/>
    <lineage>
        <taxon>Bacteria</taxon>
        <taxon>Bacillati</taxon>
        <taxon>Bacillota</taxon>
        <taxon>Bacilli</taxon>
        <taxon>Bacillales</taxon>
        <taxon>Paenibacillaceae</taxon>
        <taxon>Cohnella</taxon>
    </lineage>
</organism>
<keyword evidence="1" id="KW-0175">Coiled coil</keyword>
<gene>
    <name evidence="2" type="ORF">H7B67_11490</name>
</gene>
<reference evidence="2 3" key="1">
    <citation type="submission" date="2020-08" db="EMBL/GenBank/DDBJ databases">
        <title>Cohnella phylogeny.</title>
        <authorList>
            <person name="Dunlap C."/>
        </authorList>
    </citation>
    <scope>NUCLEOTIDE SEQUENCE [LARGE SCALE GENOMIC DNA]</scope>
    <source>
        <strain evidence="2 3">DSM 25241</strain>
    </source>
</reference>
<keyword evidence="3" id="KW-1185">Reference proteome</keyword>
<dbReference type="PANTHER" id="PTHR41259">
    <property type="entry name" value="DOUBLE-STRAND BREAK REPAIR RAD50 ATPASE, PUTATIVE-RELATED"/>
    <property type="match status" value="1"/>
</dbReference>
<dbReference type="AlphaFoldDB" id="A0A841SU12"/>
<comment type="caution">
    <text evidence="2">The sequence shown here is derived from an EMBL/GenBank/DDBJ whole genome shotgun (WGS) entry which is preliminary data.</text>
</comment>
<protein>
    <recommendedName>
        <fullName evidence="4">Chromosome segregation protein SMC</fullName>
    </recommendedName>
</protein>